<feature type="compositionally biased region" description="Basic residues" evidence="1">
    <location>
        <begin position="633"/>
        <end position="656"/>
    </location>
</feature>
<feature type="compositionally biased region" description="Polar residues" evidence="1">
    <location>
        <begin position="94"/>
        <end position="107"/>
    </location>
</feature>
<feature type="compositionally biased region" description="Polar residues" evidence="1">
    <location>
        <begin position="569"/>
        <end position="578"/>
    </location>
</feature>
<sequence>MTLIDRIAIIPPPPSQEISTYKPFPDEVERIFDEILSEEASFLSGEGEWDMPGVSAGSESLSGASIHSPLASSHKHFVSSPHLPTSKSTPTSTKQDTGQTHLQSQSRPVPKNIEVIEILSDTEAYESMVDQSVVQGKSSKMGKIKGNRRNGQSADQGDAQPEPASADHAEEGVIFASVDISARQKILDFVVSHQFLAQPTQPVRKSTRRRFTRDVRREAISHGMPDEAIYGLIHYVRRIYLDLAGVDAGTLSEYADDITFGDEFDDSPERKSCTKSRKRGLRSSDVTEEVAPKKQKQHKRRSRQSDVSEQPLLPDETYHTPPDLPKQRTPEKKHDTTDDLTDGKLPDLPVTSSGRSRRMSNEATLGSGSIDDSKLLNANKVQPQSTPQKIQGNESCAGKSPSMCKEKARATPSRVEDKNITPELHPQKLNGSPASPHSNSESSPTPKRRSSLKASNHTVKANQPSERLPTQSLHARSSSITATTNPTTNPLPRSPGSVERKKDPVRRHSTDASWSFQNTVHNNLKITYGTPPGKPAFLRSPTVAGSGRILSQSSPKAKQNENQRRHSTGAPQTQTQNDAGAVSTFPRTPPSATRKKEKHIVRRSADLALVESDPNEGDTEVSVPNPKKPSDKKTRRKSQNKRKRENKMHRRNKRKSQASTNVAEIPSTPARSTVEVQVPSTPASKQSKGSGSRSRYGPLSPNPAEWDMDF</sequence>
<feature type="compositionally biased region" description="Low complexity" evidence="1">
    <location>
        <begin position="79"/>
        <end position="93"/>
    </location>
</feature>
<feature type="region of interest" description="Disordered" evidence="1">
    <location>
        <begin position="133"/>
        <end position="168"/>
    </location>
</feature>
<feature type="compositionally biased region" description="Polar residues" evidence="1">
    <location>
        <begin position="511"/>
        <end position="525"/>
    </location>
</feature>
<dbReference type="EMBL" id="JAPQKH010000005">
    <property type="protein sequence ID" value="KAJ5096996.1"/>
    <property type="molecule type" value="Genomic_DNA"/>
</dbReference>
<feature type="compositionally biased region" description="Basic and acidic residues" evidence="1">
    <location>
        <begin position="325"/>
        <end position="345"/>
    </location>
</feature>
<gene>
    <name evidence="2" type="ORF">N7456_007717</name>
</gene>
<feature type="compositionally biased region" description="Basic residues" evidence="1">
    <location>
        <begin position="593"/>
        <end position="602"/>
    </location>
</feature>
<feature type="compositionally biased region" description="Polar residues" evidence="1">
    <location>
        <begin position="669"/>
        <end position="683"/>
    </location>
</feature>
<evidence type="ECO:0000313" key="2">
    <source>
        <dbReference type="EMBL" id="KAJ5096996.1"/>
    </source>
</evidence>
<protein>
    <submittedName>
        <fullName evidence="2">Uncharacterized protein</fullName>
    </submittedName>
</protein>
<feature type="compositionally biased region" description="Polar residues" evidence="1">
    <location>
        <begin position="452"/>
        <end position="476"/>
    </location>
</feature>
<proteinExistence type="predicted"/>
<evidence type="ECO:0000313" key="3">
    <source>
        <dbReference type="Proteomes" id="UP001149165"/>
    </source>
</evidence>
<feature type="compositionally biased region" description="Low complexity" evidence="1">
    <location>
        <begin position="432"/>
        <end position="445"/>
    </location>
</feature>
<feature type="compositionally biased region" description="Polar residues" evidence="1">
    <location>
        <begin position="379"/>
        <end position="394"/>
    </location>
</feature>
<comment type="caution">
    <text evidence="2">The sequence shown here is derived from an EMBL/GenBank/DDBJ whole genome shotgun (WGS) entry which is preliminary data.</text>
</comment>
<reference evidence="2" key="1">
    <citation type="submission" date="2022-11" db="EMBL/GenBank/DDBJ databases">
        <authorList>
            <person name="Petersen C."/>
        </authorList>
    </citation>
    <scope>NUCLEOTIDE SEQUENCE</scope>
    <source>
        <strain evidence="2">IBT 30069</strain>
    </source>
</reference>
<evidence type="ECO:0000256" key="1">
    <source>
        <dbReference type="SAM" id="MobiDB-lite"/>
    </source>
</evidence>
<name>A0A9W9FB45_9EURO</name>
<feature type="region of interest" description="Disordered" evidence="1">
    <location>
        <begin position="43"/>
        <end position="113"/>
    </location>
</feature>
<feature type="compositionally biased region" description="Basic and acidic residues" evidence="1">
    <location>
        <begin position="498"/>
        <end position="510"/>
    </location>
</feature>
<keyword evidence="3" id="KW-1185">Reference proteome</keyword>
<feature type="compositionally biased region" description="Low complexity" evidence="1">
    <location>
        <begin position="684"/>
        <end position="695"/>
    </location>
</feature>
<feature type="compositionally biased region" description="Low complexity" evidence="1">
    <location>
        <begin position="477"/>
        <end position="495"/>
    </location>
</feature>
<dbReference type="OrthoDB" id="10265068at2759"/>
<feature type="compositionally biased region" description="Basic and acidic residues" evidence="1">
    <location>
        <begin position="404"/>
        <end position="420"/>
    </location>
</feature>
<reference evidence="2" key="2">
    <citation type="journal article" date="2023" name="IMA Fungus">
        <title>Comparative genomic study of the Penicillium genus elucidates a diverse pangenome and 15 lateral gene transfer events.</title>
        <authorList>
            <person name="Petersen C."/>
            <person name="Sorensen T."/>
            <person name="Nielsen M.R."/>
            <person name="Sondergaard T.E."/>
            <person name="Sorensen J.L."/>
            <person name="Fitzpatrick D.A."/>
            <person name="Frisvad J.C."/>
            <person name="Nielsen K.L."/>
        </authorList>
    </citation>
    <scope>NUCLEOTIDE SEQUENCE</scope>
    <source>
        <strain evidence="2">IBT 30069</strain>
    </source>
</reference>
<feature type="region of interest" description="Disordered" evidence="1">
    <location>
        <begin position="259"/>
        <end position="710"/>
    </location>
</feature>
<dbReference type="Proteomes" id="UP001149165">
    <property type="component" value="Unassembled WGS sequence"/>
</dbReference>
<dbReference type="AlphaFoldDB" id="A0A9W9FB45"/>
<accession>A0A9W9FB45</accession>
<organism evidence="2 3">
    <name type="scientific">Penicillium angulare</name>
    <dbReference type="NCBI Taxonomy" id="116970"/>
    <lineage>
        <taxon>Eukaryota</taxon>
        <taxon>Fungi</taxon>
        <taxon>Dikarya</taxon>
        <taxon>Ascomycota</taxon>
        <taxon>Pezizomycotina</taxon>
        <taxon>Eurotiomycetes</taxon>
        <taxon>Eurotiomycetidae</taxon>
        <taxon>Eurotiales</taxon>
        <taxon>Aspergillaceae</taxon>
        <taxon>Penicillium</taxon>
    </lineage>
</organism>
<feature type="compositionally biased region" description="Basic residues" evidence="1">
    <location>
        <begin position="293"/>
        <end position="302"/>
    </location>
</feature>